<evidence type="ECO:0000256" key="2">
    <source>
        <dbReference type="ARBA" id="ARBA00022801"/>
    </source>
</evidence>
<protein>
    <submittedName>
        <fullName evidence="5">Mismatch-specific DNA-glycosylase</fullName>
    </submittedName>
</protein>
<keyword evidence="1" id="KW-0227">DNA damage</keyword>
<evidence type="ECO:0000313" key="6">
    <source>
        <dbReference type="Proteomes" id="UP000765160"/>
    </source>
</evidence>
<keyword evidence="6" id="KW-1185">Reference proteome</keyword>
<evidence type="ECO:0000313" key="5">
    <source>
        <dbReference type="EMBL" id="NKE44899.1"/>
    </source>
</evidence>
<dbReference type="Gene3D" id="3.40.470.10">
    <property type="entry name" value="Uracil-DNA glycosylase-like domain"/>
    <property type="match status" value="1"/>
</dbReference>
<name>A0ABX1EXZ4_9PROT</name>
<accession>A0ABX1EXZ4</accession>
<proteinExistence type="predicted"/>
<dbReference type="InterPro" id="IPR005122">
    <property type="entry name" value="Uracil-DNA_glycosylase-like"/>
</dbReference>
<keyword evidence="3" id="KW-0234">DNA repair</keyword>
<dbReference type="EMBL" id="JAAVTX010000002">
    <property type="protein sequence ID" value="NKE44899.1"/>
    <property type="molecule type" value="Genomic_DNA"/>
</dbReference>
<reference evidence="5 6" key="1">
    <citation type="submission" date="2020-03" db="EMBL/GenBank/DDBJ databases">
        <title>Roseomonas selenitidurans sp. nov. isolated from soil.</title>
        <authorList>
            <person name="Liu H."/>
        </authorList>
    </citation>
    <scope>NUCLEOTIDE SEQUENCE [LARGE SCALE GENOMIC DNA]</scope>
    <source>
        <strain evidence="5 6">JCM 15073</strain>
    </source>
</reference>
<dbReference type="PANTHER" id="PTHR12159">
    <property type="entry name" value="G/T AND G/U MISMATCH-SPECIFIC DNA GLYCOSYLASE"/>
    <property type="match status" value="1"/>
</dbReference>
<evidence type="ECO:0000256" key="3">
    <source>
        <dbReference type="ARBA" id="ARBA00023204"/>
    </source>
</evidence>
<feature type="domain" description="Uracil-DNA glycosylase-like" evidence="4">
    <location>
        <begin position="4"/>
        <end position="132"/>
    </location>
</feature>
<evidence type="ECO:0000256" key="1">
    <source>
        <dbReference type="ARBA" id="ARBA00022763"/>
    </source>
</evidence>
<gene>
    <name evidence="5" type="ORF">HB662_08920</name>
</gene>
<dbReference type="Proteomes" id="UP000765160">
    <property type="component" value="Unassembled WGS sequence"/>
</dbReference>
<sequence>MAAGPESARRGAYYAAPGNRFWRVLHQAGFTPRRLLPEDFPELPGLGIGLTDLAKTQSGVDRLVRVTQADRDRLLAAIRAARPQALAFTSGRTAALALGAKALPFGRLDDALRPPGFPPVFVLPSTSGSNNGNWDRNGYHLHWMHTAMALGFRKA</sequence>
<dbReference type="Pfam" id="PF03167">
    <property type="entry name" value="UDG"/>
    <property type="match status" value="1"/>
</dbReference>
<keyword evidence="2" id="KW-0378">Hydrolase</keyword>
<dbReference type="InterPro" id="IPR036895">
    <property type="entry name" value="Uracil-DNA_glycosylase-like_sf"/>
</dbReference>
<organism evidence="5 6">
    <name type="scientific">Falsiroseomonas frigidaquae</name>
    <dbReference type="NCBI Taxonomy" id="487318"/>
    <lineage>
        <taxon>Bacteria</taxon>
        <taxon>Pseudomonadati</taxon>
        <taxon>Pseudomonadota</taxon>
        <taxon>Alphaproteobacteria</taxon>
        <taxon>Acetobacterales</taxon>
        <taxon>Roseomonadaceae</taxon>
        <taxon>Falsiroseomonas</taxon>
    </lineage>
</organism>
<dbReference type="PANTHER" id="PTHR12159:SF9">
    <property type="entry name" value="G_T MISMATCH-SPECIFIC THYMINE DNA GLYCOSYLASE"/>
    <property type="match status" value="1"/>
</dbReference>
<dbReference type="SUPFAM" id="SSF52141">
    <property type="entry name" value="Uracil-DNA glycosylase-like"/>
    <property type="match status" value="1"/>
</dbReference>
<dbReference type="InterPro" id="IPR015637">
    <property type="entry name" value="MUG/TDG"/>
</dbReference>
<evidence type="ECO:0000259" key="4">
    <source>
        <dbReference type="Pfam" id="PF03167"/>
    </source>
</evidence>
<comment type="caution">
    <text evidence="5">The sequence shown here is derived from an EMBL/GenBank/DDBJ whole genome shotgun (WGS) entry which is preliminary data.</text>
</comment>
<dbReference type="CDD" id="cd10028">
    <property type="entry name" value="UDG-F2_TDG_MUG"/>
    <property type="match status" value="1"/>
</dbReference>